<accession>A0AAN9GFD7</accession>
<evidence type="ECO:0000256" key="3">
    <source>
        <dbReference type="ARBA" id="ARBA00022729"/>
    </source>
</evidence>
<keyword evidence="8" id="KW-1185">Reference proteome</keyword>
<dbReference type="InterPro" id="IPR008983">
    <property type="entry name" value="Tumour_necrosis_fac-like_dom"/>
</dbReference>
<protein>
    <recommendedName>
        <fullName evidence="6">C1q domain-containing protein</fullName>
    </recommendedName>
</protein>
<feature type="domain" description="C1q" evidence="6">
    <location>
        <begin position="97"/>
        <end position="233"/>
    </location>
</feature>
<proteinExistence type="predicted"/>
<gene>
    <name evidence="7" type="ORF">V1264_017066</name>
</gene>
<name>A0AAN9GFD7_9CAEN</name>
<reference evidence="7 8" key="1">
    <citation type="submission" date="2024-02" db="EMBL/GenBank/DDBJ databases">
        <title>Chromosome-scale genome assembly of the rough periwinkle Littorina saxatilis.</title>
        <authorList>
            <person name="De Jode A."/>
            <person name="Faria R."/>
            <person name="Formenti G."/>
            <person name="Sims Y."/>
            <person name="Smith T.P."/>
            <person name="Tracey A."/>
            <person name="Wood J.M.D."/>
            <person name="Zagrodzka Z.B."/>
            <person name="Johannesson K."/>
            <person name="Butlin R.K."/>
            <person name="Leder E.H."/>
        </authorList>
    </citation>
    <scope>NUCLEOTIDE SEQUENCE [LARGE SCALE GENOMIC DNA]</scope>
    <source>
        <strain evidence="7">Snail1</strain>
        <tissue evidence="7">Muscle</tissue>
    </source>
</reference>
<keyword evidence="4" id="KW-0175">Coiled coil</keyword>
<sequence>MGTSLYKLLLLATVVSARRRNAPHRSASDAFFNYHNADTNSTVIVDLKSRLTALEAKNGQLKERLMEQDGRMNARIDSVETLAQAVLSQLNQHLHDENTKQVSFHATGLSNLTPSEGAVLFPTNVLNNQGNGYNPSTGKFTAPFNGTYCFLATLWGDGVDHYIAVYLMVDGKQELFVETTFGRDGDSDAASLQAVVDARAGQSVWLQVLFDSNQFSPYPVSNSFSGFLVSYDP</sequence>
<feature type="signal peptide" evidence="5">
    <location>
        <begin position="1"/>
        <end position="17"/>
    </location>
</feature>
<dbReference type="PANTHER" id="PTHR22923">
    <property type="entry name" value="CEREBELLIN-RELATED"/>
    <property type="match status" value="1"/>
</dbReference>
<feature type="chain" id="PRO_5043018837" description="C1q domain-containing protein" evidence="5">
    <location>
        <begin position="18"/>
        <end position="233"/>
    </location>
</feature>
<evidence type="ECO:0000256" key="2">
    <source>
        <dbReference type="ARBA" id="ARBA00022525"/>
    </source>
</evidence>
<evidence type="ECO:0000313" key="7">
    <source>
        <dbReference type="EMBL" id="KAK7105724.1"/>
    </source>
</evidence>
<dbReference type="AlphaFoldDB" id="A0AAN9GFD7"/>
<evidence type="ECO:0000256" key="4">
    <source>
        <dbReference type="SAM" id="Coils"/>
    </source>
</evidence>
<dbReference type="Proteomes" id="UP001374579">
    <property type="component" value="Unassembled WGS sequence"/>
</dbReference>
<dbReference type="PRINTS" id="PR00007">
    <property type="entry name" value="COMPLEMNTC1Q"/>
</dbReference>
<dbReference type="Gene3D" id="2.60.120.40">
    <property type="match status" value="1"/>
</dbReference>
<dbReference type="PROSITE" id="PS50871">
    <property type="entry name" value="C1Q"/>
    <property type="match status" value="1"/>
</dbReference>
<dbReference type="EMBL" id="JBAMIC010000007">
    <property type="protein sequence ID" value="KAK7105724.1"/>
    <property type="molecule type" value="Genomic_DNA"/>
</dbReference>
<comment type="caution">
    <text evidence="7">The sequence shown here is derived from an EMBL/GenBank/DDBJ whole genome shotgun (WGS) entry which is preliminary data.</text>
</comment>
<evidence type="ECO:0000256" key="1">
    <source>
        <dbReference type="ARBA" id="ARBA00004613"/>
    </source>
</evidence>
<feature type="coiled-coil region" evidence="4">
    <location>
        <begin position="44"/>
        <end position="71"/>
    </location>
</feature>
<dbReference type="GO" id="GO:0005576">
    <property type="term" value="C:extracellular region"/>
    <property type="evidence" value="ECO:0007669"/>
    <property type="project" value="UniProtKB-SubCell"/>
</dbReference>
<dbReference type="InterPro" id="IPR001073">
    <property type="entry name" value="C1q_dom"/>
</dbReference>
<evidence type="ECO:0000259" key="6">
    <source>
        <dbReference type="PROSITE" id="PS50871"/>
    </source>
</evidence>
<dbReference type="InterPro" id="IPR050822">
    <property type="entry name" value="Cerebellin_Synaptic_Org"/>
</dbReference>
<keyword evidence="3 5" id="KW-0732">Signal</keyword>
<dbReference type="PANTHER" id="PTHR22923:SF116">
    <property type="entry name" value="C1Q DOMAIN-CONTAINING PROTEIN"/>
    <property type="match status" value="1"/>
</dbReference>
<evidence type="ECO:0000313" key="8">
    <source>
        <dbReference type="Proteomes" id="UP001374579"/>
    </source>
</evidence>
<dbReference type="SMART" id="SM00110">
    <property type="entry name" value="C1Q"/>
    <property type="match status" value="1"/>
</dbReference>
<organism evidence="7 8">
    <name type="scientific">Littorina saxatilis</name>
    <dbReference type="NCBI Taxonomy" id="31220"/>
    <lineage>
        <taxon>Eukaryota</taxon>
        <taxon>Metazoa</taxon>
        <taxon>Spiralia</taxon>
        <taxon>Lophotrochozoa</taxon>
        <taxon>Mollusca</taxon>
        <taxon>Gastropoda</taxon>
        <taxon>Caenogastropoda</taxon>
        <taxon>Littorinimorpha</taxon>
        <taxon>Littorinoidea</taxon>
        <taxon>Littorinidae</taxon>
        <taxon>Littorina</taxon>
    </lineage>
</organism>
<keyword evidence="2" id="KW-0964">Secreted</keyword>
<comment type="subcellular location">
    <subcellularLocation>
        <location evidence="1">Secreted</location>
    </subcellularLocation>
</comment>
<evidence type="ECO:0000256" key="5">
    <source>
        <dbReference type="SAM" id="SignalP"/>
    </source>
</evidence>
<dbReference type="SUPFAM" id="SSF49842">
    <property type="entry name" value="TNF-like"/>
    <property type="match status" value="1"/>
</dbReference>
<dbReference type="Pfam" id="PF00386">
    <property type="entry name" value="C1q"/>
    <property type="match status" value="1"/>
</dbReference>